<feature type="domain" description="DUF3279" evidence="1">
    <location>
        <begin position="93"/>
        <end position="128"/>
    </location>
</feature>
<dbReference type="Proteomes" id="UP000237025">
    <property type="component" value="Unassembled WGS sequence"/>
</dbReference>
<sequence>MYAKSFMALDGKDRLTGARTAQTAPYDHYCCHLCGSALLYHPEYQTGRPWFEHQAATLSDNGRQHCPYVRLKPKETRHIRQLQCYVPDARPLVYKSDWHCTGCDSEYRGERYCVTCRSGEYSRESADTDNLPAGGTTCAC</sequence>
<protein>
    <recommendedName>
        <fullName evidence="5">Ybl85</fullName>
    </recommendedName>
</protein>
<dbReference type="InterPro" id="IPR021696">
    <property type="entry name" value="DUF3279"/>
</dbReference>
<evidence type="ECO:0000259" key="2">
    <source>
        <dbReference type="Pfam" id="PF25165"/>
    </source>
</evidence>
<keyword evidence="4" id="KW-1185">Reference proteome</keyword>
<name>A0ABX5A5E8_9ENTR</name>
<evidence type="ECO:0000259" key="1">
    <source>
        <dbReference type="Pfam" id="PF11682"/>
    </source>
</evidence>
<dbReference type="Pfam" id="PF11682">
    <property type="entry name" value="Zn_ribbon_11"/>
    <property type="match status" value="1"/>
</dbReference>
<feature type="domain" description="DUF7828" evidence="2">
    <location>
        <begin position="2"/>
        <end position="88"/>
    </location>
</feature>
<evidence type="ECO:0008006" key="5">
    <source>
        <dbReference type="Google" id="ProtNLM"/>
    </source>
</evidence>
<proteinExistence type="predicted"/>
<dbReference type="RefSeq" id="WP_103948912.1">
    <property type="nucleotide sequence ID" value="NZ_PQVT01000002.1"/>
</dbReference>
<comment type="caution">
    <text evidence="3">The sequence shown here is derived from an EMBL/GenBank/DDBJ whole genome shotgun (WGS) entry which is preliminary data.</text>
</comment>
<dbReference type="EMBL" id="PQVW01000002">
    <property type="protein sequence ID" value="POZ25979.1"/>
    <property type="molecule type" value="Genomic_DNA"/>
</dbReference>
<organism evidence="3 4">
    <name type="scientific">Lelliottia aquatilis</name>
    <dbReference type="NCBI Taxonomy" id="2080838"/>
    <lineage>
        <taxon>Bacteria</taxon>
        <taxon>Pseudomonadati</taxon>
        <taxon>Pseudomonadota</taxon>
        <taxon>Gammaproteobacteria</taxon>
        <taxon>Enterobacterales</taxon>
        <taxon>Enterobacteriaceae</taxon>
        <taxon>Lelliottia</taxon>
    </lineage>
</organism>
<dbReference type="Pfam" id="PF25165">
    <property type="entry name" value="DUF7828"/>
    <property type="match status" value="1"/>
</dbReference>
<reference evidence="3 4" key="1">
    <citation type="submission" date="2018-02" db="EMBL/GenBank/DDBJ databases">
        <title>Lelliotia aquatilis sp. nov., isolated from drinking water.</title>
        <authorList>
            <person name="Kaempfer P."/>
            <person name="Glaeser S."/>
            <person name="Exner M."/>
            <person name="Doijad S."/>
            <person name="Chakraborty T."/>
        </authorList>
    </citation>
    <scope>NUCLEOTIDE SEQUENCE [LARGE SCALE GENOMIC DNA]</scope>
    <source>
        <strain evidence="3 4">6331-17</strain>
    </source>
</reference>
<accession>A0ABX5A5E8</accession>
<evidence type="ECO:0000313" key="3">
    <source>
        <dbReference type="EMBL" id="POZ25979.1"/>
    </source>
</evidence>
<gene>
    <name evidence="3" type="ORF">C3712_04440</name>
</gene>
<evidence type="ECO:0000313" key="4">
    <source>
        <dbReference type="Proteomes" id="UP000237025"/>
    </source>
</evidence>
<dbReference type="InterPro" id="IPR057150">
    <property type="entry name" value="DUF7828"/>
</dbReference>